<evidence type="ECO:0000313" key="9">
    <source>
        <dbReference type="EMBL" id="AIJ12270.1"/>
    </source>
</evidence>
<keyword evidence="3 7" id="KW-0812">Transmembrane</keyword>
<evidence type="ECO:0000259" key="8">
    <source>
        <dbReference type="PROSITE" id="PS50850"/>
    </source>
</evidence>
<dbReference type="PANTHER" id="PTHR23513:SF11">
    <property type="entry name" value="STAPHYLOFERRIN A TRANSPORTER"/>
    <property type="match status" value="1"/>
</dbReference>
<feature type="transmembrane region" description="Helical" evidence="7">
    <location>
        <begin position="153"/>
        <end position="174"/>
    </location>
</feature>
<name>A0ABM5QY52_STRLI</name>
<protein>
    <recommendedName>
        <fullName evidence="8">Major facilitator superfamily (MFS) profile domain-containing protein</fullName>
    </recommendedName>
</protein>
<proteinExistence type="predicted"/>
<keyword evidence="2" id="KW-1003">Cell membrane</keyword>
<feature type="transmembrane region" description="Helical" evidence="7">
    <location>
        <begin position="284"/>
        <end position="303"/>
    </location>
</feature>
<dbReference type="EMBL" id="CP009124">
    <property type="protein sequence ID" value="AIJ12270.1"/>
    <property type="molecule type" value="Genomic_DNA"/>
</dbReference>
<feature type="compositionally biased region" description="Low complexity" evidence="6">
    <location>
        <begin position="545"/>
        <end position="561"/>
    </location>
</feature>
<dbReference type="PANTHER" id="PTHR23513">
    <property type="entry name" value="INTEGRAL MEMBRANE EFFLUX PROTEIN-RELATED"/>
    <property type="match status" value="1"/>
</dbReference>
<feature type="transmembrane region" description="Helical" evidence="7">
    <location>
        <begin position="112"/>
        <end position="133"/>
    </location>
</feature>
<reference evidence="10" key="1">
    <citation type="submission" date="2014-08" db="EMBL/GenBank/DDBJ databases">
        <title>Complete genome sequence of Streptomyces lividans TK24.</title>
        <authorList>
            <consortium name="StrepSynth"/>
            <person name="Ruckert C."/>
            <person name="Fridjonson O.H."/>
            <person name="Lambert C."/>
            <person name="van Wezel G.P."/>
            <person name="Bernaerts K."/>
            <person name="Anne J."/>
            <person name="Economou A."/>
            <person name="Kalinowski J."/>
        </authorList>
    </citation>
    <scope>NUCLEOTIDE SEQUENCE [LARGE SCALE GENOMIC DNA]</scope>
    <source>
        <strain evidence="10">TK24</strain>
    </source>
</reference>
<accession>A0ABM5QY52</accession>
<dbReference type="InterPro" id="IPR020846">
    <property type="entry name" value="MFS_dom"/>
</dbReference>
<gene>
    <name evidence="9" type="ORF">SLIV_06275</name>
</gene>
<feature type="domain" description="Major facilitator superfamily (MFS) profile" evidence="8">
    <location>
        <begin position="1"/>
        <end position="426"/>
    </location>
</feature>
<sequence>MLSATRRGRETPGKERLGPPFRLFQSAVVSSDLADGIYKIAVPLLALGISRSAVAVGAVGLAVRLPWLIATLPAGVLADRYPPRSVMRWASAVRLPLVAAMCALAATDRLPLWALVVTAFLIGCAGIFVDVAAQSQLPRLVPVGQLPKANASLQSTQMFLAQLIGPALGGYVVALGSGGGLAVVVALYVVTVWALGLLPAAVKQAAAGHARPATEPARAGAGRRSSFGSLVAELGEGLRYFRGRGDLARLATAAAVNNLSYSMCLTMLPLWAVRPGRLGLSETGYGLLLTFLAVGSILAGLVTGRILDAVGDGPVMRFGAPMLGLCFLALAVPAVPVIALGLFVYGLVSMVWNVTVTSYRQATIPLPLFGRVNAAYRWLTWGVIPFGSLFGGTLAATAGTTWVFLTAGALPLVAAALLPPPRPRTVPEAPVSDAPVSEAPVPDAPVQETPVPGASVPDAPVQEPPAPEARAGEAPVPDVPALEGAVADASAAGTPVPDLSAHKPPVLEARDHRDPPVLDVPAHKPPVSGVPVLDVPAHKPPVSDVPALEAPAAETPALEVPYPDTPARTGAGVDGPAGTAADGPAEAAAGQPDHAPGAARTGRPHPDRRKPALTGVPDAAAAARPADPTSSGVDATRAARD</sequence>
<comment type="subcellular location">
    <subcellularLocation>
        <location evidence="1">Cell membrane</location>
        <topology evidence="1">Multi-pass membrane protein</topology>
    </subcellularLocation>
</comment>
<feature type="transmembrane region" description="Helical" evidence="7">
    <location>
        <begin position="247"/>
        <end position="272"/>
    </location>
</feature>
<dbReference type="RefSeq" id="WP_038534255.1">
    <property type="nucleotide sequence ID" value="NZ_CP009124.1"/>
</dbReference>
<feature type="transmembrane region" description="Helical" evidence="7">
    <location>
        <begin position="338"/>
        <end position="357"/>
    </location>
</feature>
<dbReference type="InterPro" id="IPR036259">
    <property type="entry name" value="MFS_trans_sf"/>
</dbReference>
<dbReference type="SUPFAM" id="SSF103473">
    <property type="entry name" value="MFS general substrate transporter"/>
    <property type="match status" value="1"/>
</dbReference>
<feature type="transmembrane region" description="Helical" evidence="7">
    <location>
        <begin position="180"/>
        <end position="202"/>
    </location>
</feature>
<evidence type="ECO:0000313" key="10">
    <source>
        <dbReference type="Proteomes" id="UP000028682"/>
    </source>
</evidence>
<evidence type="ECO:0000256" key="1">
    <source>
        <dbReference type="ARBA" id="ARBA00004651"/>
    </source>
</evidence>
<feature type="region of interest" description="Disordered" evidence="6">
    <location>
        <begin position="424"/>
        <end position="641"/>
    </location>
</feature>
<dbReference type="Gene3D" id="1.20.1250.20">
    <property type="entry name" value="MFS general substrate transporter like domains"/>
    <property type="match status" value="1"/>
</dbReference>
<dbReference type="InterPro" id="IPR011701">
    <property type="entry name" value="MFS"/>
</dbReference>
<evidence type="ECO:0000256" key="6">
    <source>
        <dbReference type="SAM" id="MobiDB-lite"/>
    </source>
</evidence>
<dbReference type="Pfam" id="PF07690">
    <property type="entry name" value="MFS_1"/>
    <property type="match status" value="1"/>
</dbReference>
<feature type="compositionally biased region" description="Low complexity" evidence="6">
    <location>
        <begin position="617"/>
        <end position="628"/>
    </location>
</feature>
<evidence type="ECO:0000256" key="3">
    <source>
        <dbReference type="ARBA" id="ARBA00022692"/>
    </source>
</evidence>
<evidence type="ECO:0000256" key="4">
    <source>
        <dbReference type="ARBA" id="ARBA00022989"/>
    </source>
</evidence>
<evidence type="ECO:0000256" key="5">
    <source>
        <dbReference type="ARBA" id="ARBA00023136"/>
    </source>
</evidence>
<feature type="transmembrane region" description="Helical" evidence="7">
    <location>
        <begin position="378"/>
        <end position="396"/>
    </location>
</feature>
<dbReference type="PROSITE" id="PS50850">
    <property type="entry name" value="MFS"/>
    <property type="match status" value="1"/>
</dbReference>
<keyword evidence="10" id="KW-1185">Reference proteome</keyword>
<organism evidence="9 10">
    <name type="scientific">Streptomyces lividans TK24</name>
    <dbReference type="NCBI Taxonomy" id="457428"/>
    <lineage>
        <taxon>Bacteria</taxon>
        <taxon>Bacillati</taxon>
        <taxon>Actinomycetota</taxon>
        <taxon>Actinomycetes</taxon>
        <taxon>Kitasatosporales</taxon>
        <taxon>Streptomycetaceae</taxon>
        <taxon>Streptomyces</taxon>
    </lineage>
</organism>
<keyword evidence="4 7" id="KW-1133">Transmembrane helix</keyword>
<evidence type="ECO:0000256" key="7">
    <source>
        <dbReference type="SAM" id="Phobius"/>
    </source>
</evidence>
<feature type="compositionally biased region" description="Low complexity" evidence="6">
    <location>
        <begin position="570"/>
        <end position="593"/>
    </location>
</feature>
<dbReference type="Proteomes" id="UP000028682">
    <property type="component" value="Chromosome"/>
</dbReference>
<keyword evidence="5 7" id="KW-0472">Membrane</keyword>
<evidence type="ECO:0000256" key="2">
    <source>
        <dbReference type="ARBA" id="ARBA00022475"/>
    </source>
</evidence>
<dbReference type="CDD" id="cd06173">
    <property type="entry name" value="MFS_MefA_like"/>
    <property type="match status" value="1"/>
</dbReference>